<keyword evidence="3" id="KW-0436">Ligase</keyword>
<evidence type="ECO:0000313" key="11">
    <source>
        <dbReference type="EMBL" id="SUZ49440.1"/>
    </source>
</evidence>
<evidence type="ECO:0000256" key="7">
    <source>
        <dbReference type="ARBA" id="ARBA00023146"/>
    </source>
</evidence>
<dbReference type="PANTHER" id="PTHR43707:SF1">
    <property type="entry name" value="HISTIDINE--TRNA LIGASE, MITOCHONDRIAL-RELATED"/>
    <property type="match status" value="1"/>
</dbReference>
<organism evidence="11">
    <name type="scientific">marine metagenome</name>
    <dbReference type="NCBI Taxonomy" id="408172"/>
    <lineage>
        <taxon>unclassified sequences</taxon>
        <taxon>metagenomes</taxon>
        <taxon>ecological metagenomes</taxon>
    </lineage>
</organism>
<dbReference type="PROSITE" id="PS50862">
    <property type="entry name" value="AA_TRNA_LIGASE_II"/>
    <property type="match status" value="1"/>
</dbReference>
<dbReference type="CDD" id="cd00773">
    <property type="entry name" value="HisRS-like_core"/>
    <property type="match status" value="1"/>
</dbReference>
<dbReference type="InterPro" id="IPR004516">
    <property type="entry name" value="HisRS/HisZ"/>
</dbReference>
<protein>
    <recommendedName>
        <fullName evidence="2">histidine--tRNA ligase</fullName>
        <ecNumber evidence="2">6.1.1.21</ecNumber>
    </recommendedName>
    <alternativeName>
        <fullName evidence="8">Histidyl-tRNA synthetase</fullName>
    </alternativeName>
</protein>
<dbReference type="GO" id="GO:0005737">
    <property type="term" value="C:cytoplasm"/>
    <property type="evidence" value="ECO:0007669"/>
    <property type="project" value="InterPro"/>
</dbReference>
<evidence type="ECO:0000256" key="1">
    <source>
        <dbReference type="ARBA" id="ARBA00008226"/>
    </source>
</evidence>
<dbReference type="InterPro" id="IPR004154">
    <property type="entry name" value="Anticodon-bd"/>
</dbReference>
<dbReference type="GO" id="GO:0004821">
    <property type="term" value="F:histidine-tRNA ligase activity"/>
    <property type="evidence" value="ECO:0007669"/>
    <property type="project" value="UniProtKB-EC"/>
</dbReference>
<dbReference type="InterPro" id="IPR015807">
    <property type="entry name" value="His-tRNA-ligase"/>
</dbReference>
<dbReference type="EC" id="6.1.1.21" evidence="2"/>
<dbReference type="InterPro" id="IPR006195">
    <property type="entry name" value="aa-tRNA-synth_II"/>
</dbReference>
<dbReference type="InterPro" id="IPR045864">
    <property type="entry name" value="aa-tRNA-synth_II/BPL/LPL"/>
</dbReference>
<gene>
    <name evidence="11" type="ORF">METZ01_LOCUS2294</name>
</gene>
<evidence type="ECO:0000256" key="8">
    <source>
        <dbReference type="ARBA" id="ARBA00030619"/>
    </source>
</evidence>
<dbReference type="Gene3D" id="3.30.930.10">
    <property type="entry name" value="Bira Bifunctional Protein, Domain 2"/>
    <property type="match status" value="1"/>
</dbReference>
<evidence type="ECO:0000256" key="5">
    <source>
        <dbReference type="ARBA" id="ARBA00022840"/>
    </source>
</evidence>
<dbReference type="HAMAP" id="MF_00127">
    <property type="entry name" value="His_tRNA_synth"/>
    <property type="match status" value="1"/>
</dbReference>
<feature type="domain" description="Aminoacyl-transfer RNA synthetases class-II family profile" evidence="10">
    <location>
        <begin position="1"/>
        <end position="339"/>
    </location>
</feature>
<dbReference type="InterPro" id="IPR033656">
    <property type="entry name" value="HisRS_anticodon"/>
</dbReference>
<keyword evidence="4" id="KW-0547">Nucleotide-binding</keyword>
<comment type="similarity">
    <text evidence="1">Belongs to the class-II aminoacyl-tRNA synthetase family.</text>
</comment>
<reference evidence="11" key="1">
    <citation type="submission" date="2018-05" db="EMBL/GenBank/DDBJ databases">
        <authorList>
            <person name="Lanie J.A."/>
            <person name="Ng W.-L."/>
            <person name="Kazmierczak K.M."/>
            <person name="Andrzejewski T.M."/>
            <person name="Davidsen T.M."/>
            <person name="Wayne K.J."/>
            <person name="Tettelin H."/>
            <person name="Glass J.I."/>
            <person name="Rusch D."/>
            <person name="Podicherti R."/>
            <person name="Tsui H.-C.T."/>
            <person name="Winkler M.E."/>
        </authorList>
    </citation>
    <scope>NUCLEOTIDE SEQUENCE</scope>
</reference>
<sequence length="418" mass="47445">MEFRSIKGTYDILPNDADRWQRVETRVREFIIRAGYSEIRTPAFERTELFTRSVGEDSDVVSKEMYSWTDQGGTGLTLKPEYTASVIRSYLQHNLGAKSPLTKLYYMGSLFRRERPQKGRYRQFRQYGIEAIGSRHPEQDAEIIAIAYELLVELGIKDITLKLNSIGSTECRNKYRHALKDFLQPNLDKLSETSRKRFDSNPLRILDTKIDFEIALLQDAPTITNFLTPNDAGHFEEVQIYLKALGVPFTLDPTLVRGLDYYTRTTFEIISGNLGAQDALCGGGRYDKLVETLGGKPTPAVGFAAGFERILIAMDEVDADQKIKTDKIYLIGLGDAVRPTMLKILNEVRKAGFNMEFDSLRRSIKSQMREANKIKASLAIIIGDKELKEKSVQIKDLKNSQQESIPIDSIISYIQSLN</sequence>
<evidence type="ECO:0000256" key="2">
    <source>
        <dbReference type="ARBA" id="ARBA00012815"/>
    </source>
</evidence>
<dbReference type="SUPFAM" id="SSF55681">
    <property type="entry name" value="Class II aaRS and biotin synthetases"/>
    <property type="match status" value="1"/>
</dbReference>
<dbReference type="PIRSF" id="PIRSF001549">
    <property type="entry name" value="His-tRNA_synth"/>
    <property type="match status" value="1"/>
</dbReference>
<dbReference type="Pfam" id="PF13393">
    <property type="entry name" value="tRNA-synt_His"/>
    <property type="match status" value="1"/>
</dbReference>
<evidence type="ECO:0000256" key="3">
    <source>
        <dbReference type="ARBA" id="ARBA00022598"/>
    </source>
</evidence>
<evidence type="ECO:0000256" key="4">
    <source>
        <dbReference type="ARBA" id="ARBA00022741"/>
    </source>
</evidence>
<dbReference type="NCBIfam" id="TIGR00442">
    <property type="entry name" value="hisS"/>
    <property type="match status" value="1"/>
</dbReference>
<dbReference type="GO" id="GO:0005524">
    <property type="term" value="F:ATP binding"/>
    <property type="evidence" value="ECO:0007669"/>
    <property type="project" value="UniProtKB-KW"/>
</dbReference>
<dbReference type="InterPro" id="IPR041715">
    <property type="entry name" value="HisRS-like_core"/>
</dbReference>
<dbReference type="AlphaFoldDB" id="A0A381N484"/>
<accession>A0A381N484</accession>
<name>A0A381N484_9ZZZZ</name>
<dbReference type="Pfam" id="PF03129">
    <property type="entry name" value="HGTP_anticodon"/>
    <property type="match status" value="1"/>
</dbReference>
<dbReference type="EMBL" id="UINC01000116">
    <property type="protein sequence ID" value="SUZ49440.1"/>
    <property type="molecule type" value="Genomic_DNA"/>
</dbReference>
<evidence type="ECO:0000256" key="9">
    <source>
        <dbReference type="ARBA" id="ARBA00047639"/>
    </source>
</evidence>
<keyword evidence="5" id="KW-0067">ATP-binding</keyword>
<evidence type="ECO:0000256" key="6">
    <source>
        <dbReference type="ARBA" id="ARBA00022917"/>
    </source>
</evidence>
<dbReference type="SUPFAM" id="SSF52954">
    <property type="entry name" value="Class II aaRS ABD-related"/>
    <property type="match status" value="1"/>
</dbReference>
<proteinExistence type="inferred from homology"/>
<keyword evidence="7" id="KW-0030">Aminoacyl-tRNA synthetase</keyword>
<dbReference type="PANTHER" id="PTHR43707">
    <property type="entry name" value="HISTIDYL-TRNA SYNTHETASE"/>
    <property type="match status" value="1"/>
</dbReference>
<dbReference type="CDD" id="cd00859">
    <property type="entry name" value="HisRS_anticodon"/>
    <property type="match status" value="1"/>
</dbReference>
<dbReference type="InterPro" id="IPR036621">
    <property type="entry name" value="Anticodon-bd_dom_sf"/>
</dbReference>
<dbReference type="Gene3D" id="3.40.50.800">
    <property type="entry name" value="Anticodon-binding domain"/>
    <property type="match status" value="1"/>
</dbReference>
<comment type="catalytic activity">
    <reaction evidence="9">
        <text>tRNA(His) + L-histidine + ATP = L-histidyl-tRNA(His) + AMP + diphosphate + H(+)</text>
        <dbReference type="Rhea" id="RHEA:17313"/>
        <dbReference type="Rhea" id="RHEA-COMP:9665"/>
        <dbReference type="Rhea" id="RHEA-COMP:9689"/>
        <dbReference type="ChEBI" id="CHEBI:15378"/>
        <dbReference type="ChEBI" id="CHEBI:30616"/>
        <dbReference type="ChEBI" id="CHEBI:33019"/>
        <dbReference type="ChEBI" id="CHEBI:57595"/>
        <dbReference type="ChEBI" id="CHEBI:78442"/>
        <dbReference type="ChEBI" id="CHEBI:78527"/>
        <dbReference type="ChEBI" id="CHEBI:456215"/>
        <dbReference type="EC" id="6.1.1.21"/>
    </reaction>
</comment>
<keyword evidence="6" id="KW-0648">Protein biosynthesis</keyword>
<dbReference type="GO" id="GO:0006427">
    <property type="term" value="P:histidyl-tRNA aminoacylation"/>
    <property type="evidence" value="ECO:0007669"/>
    <property type="project" value="InterPro"/>
</dbReference>
<evidence type="ECO:0000259" key="10">
    <source>
        <dbReference type="PROSITE" id="PS50862"/>
    </source>
</evidence>